<dbReference type="Pfam" id="PF16220">
    <property type="entry name" value="DUF4880"/>
    <property type="match status" value="1"/>
</dbReference>
<sequence length="314" mass="35102">MTDSIEVARQQATDWFARRDEVAGNPLLRHQFEQWRNASNAHAQAYQALETMWNDLAFEQALRNLETSLHIPERPRARRRRSRLFAVAASLLIMLVGGWIADVPMRLRADHMTSVAEVQRLTLEDGSQIVLGSHSAISTHMKGPQRQIRLLRGEVFIEAFHDASRPMIVESAGAKVIVVGTQFSVALNHQDVTVAVREGRVNVADSSGQQNLLLAGSWQQLKQDHLQDAHTEGAERQMAWVNGRLSFQDAPLAEVLDTLKRYYPAPIWLLDAEAAKLRVSGNYRLDDPLAIVQALSKVAATHVTQLPGKVLVIH</sequence>
<organism evidence="4 5">
    <name type="scientific">Pseudomonas yamanorum</name>
    <dbReference type="NCBI Taxonomy" id="515393"/>
    <lineage>
        <taxon>Bacteria</taxon>
        <taxon>Pseudomonadati</taxon>
        <taxon>Pseudomonadota</taxon>
        <taxon>Gammaproteobacteria</taxon>
        <taxon>Pseudomonadales</taxon>
        <taxon>Pseudomonadaceae</taxon>
        <taxon>Pseudomonas</taxon>
    </lineage>
</organism>
<protein>
    <submittedName>
        <fullName evidence="4">FecR domain-containing protein</fullName>
    </submittedName>
</protein>
<proteinExistence type="predicted"/>
<dbReference type="Proteomes" id="UP000531950">
    <property type="component" value="Unassembled WGS sequence"/>
</dbReference>
<evidence type="ECO:0000313" key="4">
    <source>
        <dbReference type="EMBL" id="NWE14816.1"/>
    </source>
</evidence>
<dbReference type="Gene3D" id="3.55.50.30">
    <property type="match status" value="1"/>
</dbReference>
<accession>A0A7Y8EHQ3</accession>
<dbReference type="PANTHER" id="PTHR30273:SF2">
    <property type="entry name" value="PROTEIN FECR"/>
    <property type="match status" value="1"/>
</dbReference>
<keyword evidence="1" id="KW-0812">Transmembrane</keyword>
<dbReference type="RefSeq" id="WP_177078714.1">
    <property type="nucleotide sequence ID" value="NZ_JACARG010000037.1"/>
</dbReference>
<dbReference type="PANTHER" id="PTHR30273">
    <property type="entry name" value="PERIPLASMIC SIGNAL SENSOR AND SIGMA FACTOR ACTIVATOR FECR-RELATED"/>
    <property type="match status" value="1"/>
</dbReference>
<name>A0A7Y8EHQ3_9PSED</name>
<dbReference type="InterPro" id="IPR012373">
    <property type="entry name" value="Ferrdict_sens_TM"/>
</dbReference>
<dbReference type="Pfam" id="PF04773">
    <property type="entry name" value="FecR"/>
    <property type="match status" value="1"/>
</dbReference>
<feature type="domain" description="FecR protein" evidence="2">
    <location>
        <begin position="112"/>
        <end position="202"/>
    </location>
</feature>
<comment type="caution">
    <text evidence="4">The sequence shown here is derived from an EMBL/GenBank/DDBJ whole genome shotgun (WGS) entry which is preliminary data.</text>
</comment>
<dbReference type="Gene3D" id="2.60.120.1440">
    <property type="match status" value="1"/>
</dbReference>
<evidence type="ECO:0000259" key="3">
    <source>
        <dbReference type="Pfam" id="PF16220"/>
    </source>
</evidence>
<keyword evidence="1" id="KW-0472">Membrane</keyword>
<feature type="domain" description="FecR N-terminal" evidence="3">
    <location>
        <begin position="10"/>
        <end position="51"/>
    </location>
</feature>
<dbReference type="PIRSF" id="PIRSF018266">
    <property type="entry name" value="FecR"/>
    <property type="match status" value="1"/>
</dbReference>
<dbReference type="InterPro" id="IPR032623">
    <property type="entry name" value="FecR_N"/>
</dbReference>
<keyword evidence="1" id="KW-1133">Transmembrane helix</keyword>
<evidence type="ECO:0000256" key="1">
    <source>
        <dbReference type="SAM" id="Phobius"/>
    </source>
</evidence>
<dbReference type="GO" id="GO:0016989">
    <property type="term" value="F:sigma factor antagonist activity"/>
    <property type="evidence" value="ECO:0007669"/>
    <property type="project" value="TreeGrafter"/>
</dbReference>
<reference evidence="4 5" key="1">
    <citation type="submission" date="2020-04" db="EMBL/GenBank/DDBJ databases">
        <title>Molecular characterization of pseudomonads from Agaricus bisporus reveal novel blotch 2 pathogens in Western Europe.</title>
        <authorList>
            <person name="Taparia T."/>
            <person name="Krijger M."/>
            <person name="Haynes E."/>
            <person name="Elpinstone J.G."/>
            <person name="Noble R."/>
            <person name="Van Der Wolf J."/>
        </authorList>
    </citation>
    <scope>NUCLEOTIDE SEQUENCE [LARGE SCALE GENOMIC DNA]</scope>
    <source>
        <strain evidence="4 5">IPO3782</strain>
    </source>
</reference>
<feature type="transmembrane region" description="Helical" evidence="1">
    <location>
        <begin position="84"/>
        <end position="101"/>
    </location>
</feature>
<gene>
    <name evidence="4" type="ORF">HX822_17880</name>
</gene>
<dbReference type="InterPro" id="IPR006860">
    <property type="entry name" value="FecR"/>
</dbReference>
<evidence type="ECO:0000259" key="2">
    <source>
        <dbReference type="Pfam" id="PF04773"/>
    </source>
</evidence>
<dbReference type="AlphaFoldDB" id="A0A7Y8EHQ3"/>
<evidence type="ECO:0000313" key="5">
    <source>
        <dbReference type="Proteomes" id="UP000531950"/>
    </source>
</evidence>
<dbReference type="EMBL" id="JACARG010000037">
    <property type="protein sequence ID" value="NWE14816.1"/>
    <property type="molecule type" value="Genomic_DNA"/>
</dbReference>